<dbReference type="Proteomes" id="UP000321393">
    <property type="component" value="Unassembled WGS sequence"/>
</dbReference>
<keyword evidence="1" id="KW-0808">Transferase</keyword>
<keyword evidence="1" id="KW-0675">Receptor</keyword>
<evidence type="ECO:0000313" key="1">
    <source>
        <dbReference type="EMBL" id="KAA0043423.1"/>
    </source>
</evidence>
<accession>A0A5A7TJ26</accession>
<gene>
    <name evidence="1" type="ORF">E6C27_scaffold1639G00310</name>
</gene>
<evidence type="ECO:0000313" key="2">
    <source>
        <dbReference type="Proteomes" id="UP000321393"/>
    </source>
</evidence>
<name>A0A5A7TJ26_CUCMM</name>
<dbReference type="AlphaFoldDB" id="A0A5A7TJ26"/>
<dbReference type="GO" id="GO:0016301">
    <property type="term" value="F:kinase activity"/>
    <property type="evidence" value="ECO:0007669"/>
    <property type="project" value="UniProtKB-KW"/>
</dbReference>
<dbReference type="EMBL" id="SSTE01015270">
    <property type="protein sequence ID" value="KAA0043423.1"/>
    <property type="molecule type" value="Genomic_DNA"/>
</dbReference>
<protein>
    <submittedName>
        <fullName evidence="1">Wall-associated receptor kinase 2-like</fullName>
    </submittedName>
</protein>
<organism evidence="1 2">
    <name type="scientific">Cucumis melo var. makuwa</name>
    <name type="common">Oriental melon</name>
    <dbReference type="NCBI Taxonomy" id="1194695"/>
    <lineage>
        <taxon>Eukaryota</taxon>
        <taxon>Viridiplantae</taxon>
        <taxon>Streptophyta</taxon>
        <taxon>Embryophyta</taxon>
        <taxon>Tracheophyta</taxon>
        <taxon>Spermatophyta</taxon>
        <taxon>Magnoliopsida</taxon>
        <taxon>eudicotyledons</taxon>
        <taxon>Gunneridae</taxon>
        <taxon>Pentapetalae</taxon>
        <taxon>rosids</taxon>
        <taxon>fabids</taxon>
        <taxon>Cucurbitales</taxon>
        <taxon>Cucurbitaceae</taxon>
        <taxon>Benincaseae</taxon>
        <taxon>Cucumis</taxon>
    </lineage>
</organism>
<proteinExistence type="predicted"/>
<comment type="caution">
    <text evidence="1">The sequence shown here is derived from an EMBL/GenBank/DDBJ whole genome shotgun (WGS) entry which is preliminary data.</text>
</comment>
<keyword evidence="1" id="KW-0418">Kinase</keyword>
<sequence>MVVHVIVSCEESTDSTVKIRWRGSLAQAFSDILRCRGRGSTTFFVFFDGWVVVLQVLRRSSVEESWVDNVLWWRGSLPMGFFARGFFVGRVL</sequence>
<reference evidence="1 2" key="1">
    <citation type="submission" date="2019-08" db="EMBL/GenBank/DDBJ databases">
        <title>Draft genome sequences of two oriental melons (Cucumis melo L. var makuwa).</title>
        <authorList>
            <person name="Kwon S.-Y."/>
        </authorList>
    </citation>
    <scope>NUCLEOTIDE SEQUENCE [LARGE SCALE GENOMIC DNA]</scope>
    <source>
        <strain evidence="2">cv. SW 3</strain>
        <tissue evidence="1">Leaf</tissue>
    </source>
</reference>